<protein>
    <recommendedName>
        <fullName evidence="3">Carboxylic ester hydrolase</fullName>
        <ecNumber evidence="3">3.1.1.-</ecNumber>
    </recommendedName>
</protein>
<dbReference type="EC" id="3.1.1.-" evidence="3"/>
<keyword evidence="2 3" id="KW-0378">Hydrolase</keyword>
<reference evidence="6" key="1">
    <citation type="submission" date="2021-12" db="EMBL/GenBank/DDBJ databases">
        <authorList>
            <person name="Zaccaron A."/>
            <person name="Stergiopoulos I."/>
        </authorList>
    </citation>
    <scope>NUCLEOTIDE SEQUENCE</scope>
    <source>
        <strain evidence="6">Race5_Kim</strain>
    </source>
</reference>
<feature type="chain" id="PRO_5040437798" description="Carboxylic ester hydrolase" evidence="4">
    <location>
        <begin position="16"/>
        <end position="486"/>
    </location>
</feature>
<dbReference type="SUPFAM" id="SSF53474">
    <property type="entry name" value="alpha/beta-Hydrolases"/>
    <property type="match status" value="1"/>
</dbReference>
<dbReference type="OrthoDB" id="408631at2759"/>
<accession>A0A9Q8USA8</accession>
<evidence type="ECO:0000256" key="3">
    <source>
        <dbReference type="RuleBase" id="RU361235"/>
    </source>
</evidence>
<organism evidence="6 7">
    <name type="scientific">Passalora fulva</name>
    <name type="common">Tomato leaf mold</name>
    <name type="synonym">Cladosporium fulvum</name>
    <dbReference type="NCBI Taxonomy" id="5499"/>
    <lineage>
        <taxon>Eukaryota</taxon>
        <taxon>Fungi</taxon>
        <taxon>Dikarya</taxon>
        <taxon>Ascomycota</taxon>
        <taxon>Pezizomycotina</taxon>
        <taxon>Dothideomycetes</taxon>
        <taxon>Dothideomycetidae</taxon>
        <taxon>Mycosphaerellales</taxon>
        <taxon>Mycosphaerellaceae</taxon>
        <taxon>Fulvia</taxon>
    </lineage>
</organism>
<feature type="signal peptide" evidence="4">
    <location>
        <begin position="1"/>
        <end position="15"/>
    </location>
</feature>
<dbReference type="EMBL" id="CP090170">
    <property type="protein sequence ID" value="UJO20577.1"/>
    <property type="molecule type" value="Genomic_DNA"/>
</dbReference>
<dbReference type="Proteomes" id="UP000756132">
    <property type="component" value="Chromosome 8"/>
</dbReference>
<dbReference type="AlphaFoldDB" id="A0A9Q8USA8"/>
<sequence>MRFVLFALLCQLASALPNQDSNPIVKTSVGTYTGIVNSSAPHVREFLGIRYAYPPVEDLRFAAPQKLDATSNDTFDATHYAPSCPQPRTTTPFIGNQVLPEITINGPISDDCLALNVFTPVGAKNLPVLVFLPGGGFKTGGTNVDYQWPGHWVERTQGHIVVSINYRLNIFGFPNAAGLTEQNVGILDQRAGLEWVRDNIHAFGGDPSKITLMGQSAGAASADAHNFAYWQDPIYTGFFGMSGTVFIGALPNDVEHTNFSFVAENAGCNISVPEAQLACMRLIPHTRITDFTQSYSEGAASAGPLSFLPVPDEKVMFSNYTERYALGKVSDRPATFSTCENEGASQVAYNVAGSDQALAEQVTLDMFQCPAVLSTNLRSAFNLTTYRYLYSGNFSNVSTLPWLGAYHGSDVPMLFGTHQDHANGQGPSTELEYETSEKMRDFLMAFMRDPHVGLEAEGWQSEMLRFGADGTAVQQIPTEFVDQSCA</sequence>
<dbReference type="InterPro" id="IPR002018">
    <property type="entry name" value="CarbesteraseB"/>
</dbReference>
<dbReference type="Pfam" id="PF00135">
    <property type="entry name" value="COesterase"/>
    <property type="match status" value="1"/>
</dbReference>
<dbReference type="KEGG" id="ffu:CLAFUR5_11533"/>
<proteinExistence type="inferred from homology"/>
<evidence type="ECO:0000256" key="1">
    <source>
        <dbReference type="ARBA" id="ARBA00005964"/>
    </source>
</evidence>
<dbReference type="InterPro" id="IPR019826">
    <property type="entry name" value="Carboxylesterase_B_AS"/>
</dbReference>
<dbReference type="PROSITE" id="PS00122">
    <property type="entry name" value="CARBOXYLESTERASE_B_1"/>
    <property type="match status" value="1"/>
</dbReference>
<dbReference type="PANTHER" id="PTHR43918">
    <property type="entry name" value="ACETYLCHOLINESTERASE"/>
    <property type="match status" value="1"/>
</dbReference>
<keyword evidence="4" id="KW-0732">Signal</keyword>
<reference evidence="6" key="2">
    <citation type="journal article" date="2022" name="Microb. Genom.">
        <title>A chromosome-scale genome assembly of the tomato pathogen Cladosporium fulvum reveals a compartmentalized genome architecture and the presence of a dispensable chromosome.</title>
        <authorList>
            <person name="Zaccaron A.Z."/>
            <person name="Chen L.H."/>
            <person name="Samaras A."/>
            <person name="Stergiopoulos I."/>
        </authorList>
    </citation>
    <scope>NUCLEOTIDE SEQUENCE</scope>
    <source>
        <strain evidence="6">Race5_Kim</strain>
    </source>
</reference>
<evidence type="ECO:0000313" key="6">
    <source>
        <dbReference type="EMBL" id="UJO20577.1"/>
    </source>
</evidence>
<dbReference type="GeneID" id="71991411"/>
<keyword evidence="7" id="KW-1185">Reference proteome</keyword>
<dbReference type="InterPro" id="IPR050654">
    <property type="entry name" value="AChE-related_enzymes"/>
</dbReference>
<dbReference type="OMA" id="WAPLAQC"/>
<dbReference type="Gene3D" id="3.40.50.1820">
    <property type="entry name" value="alpha/beta hydrolase"/>
    <property type="match status" value="1"/>
</dbReference>
<evidence type="ECO:0000259" key="5">
    <source>
        <dbReference type="Pfam" id="PF00135"/>
    </source>
</evidence>
<dbReference type="GO" id="GO:0052689">
    <property type="term" value="F:carboxylic ester hydrolase activity"/>
    <property type="evidence" value="ECO:0007669"/>
    <property type="project" value="TreeGrafter"/>
</dbReference>
<dbReference type="RefSeq" id="XP_047764943.1">
    <property type="nucleotide sequence ID" value="XM_047910681.1"/>
</dbReference>
<gene>
    <name evidence="6" type="ORF">CLAFUR5_11533</name>
</gene>
<evidence type="ECO:0000256" key="4">
    <source>
        <dbReference type="SAM" id="SignalP"/>
    </source>
</evidence>
<dbReference type="PANTHER" id="PTHR43918:SF4">
    <property type="entry name" value="CARBOXYLIC ESTER HYDROLASE"/>
    <property type="match status" value="1"/>
</dbReference>
<dbReference type="InterPro" id="IPR029058">
    <property type="entry name" value="AB_hydrolase_fold"/>
</dbReference>
<feature type="domain" description="Carboxylesterase type B" evidence="5">
    <location>
        <begin position="22"/>
        <end position="353"/>
    </location>
</feature>
<comment type="similarity">
    <text evidence="1 3">Belongs to the type-B carboxylesterase/lipase family.</text>
</comment>
<evidence type="ECO:0000256" key="2">
    <source>
        <dbReference type="ARBA" id="ARBA00022801"/>
    </source>
</evidence>
<evidence type="ECO:0000313" key="7">
    <source>
        <dbReference type="Proteomes" id="UP000756132"/>
    </source>
</evidence>
<name>A0A9Q8USA8_PASFU</name>